<evidence type="ECO:0000256" key="1">
    <source>
        <dbReference type="SAM" id="Phobius"/>
    </source>
</evidence>
<name>A0ABP3AXP9_9LIST</name>
<evidence type="ECO:0000313" key="2">
    <source>
        <dbReference type="EMBL" id="EUJ31515.1"/>
    </source>
</evidence>
<evidence type="ECO:0000313" key="3">
    <source>
        <dbReference type="Proteomes" id="UP000019249"/>
    </source>
</evidence>
<organism evidence="2 3">
    <name type="scientific">Listeria floridensis FSL S10-1187</name>
    <dbReference type="NCBI Taxonomy" id="1265817"/>
    <lineage>
        <taxon>Bacteria</taxon>
        <taxon>Bacillati</taxon>
        <taxon>Bacillota</taxon>
        <taxon>Bacilli</taxon>
        <taxon>Bacillales</taxon>
        <taxon>Listeriaceae</taxon>
        <taxon>Listeria</taxon>
    </lineage>
</organism>
<feature type="transmembrane region" description="Helical" evidence="1">
    <location>
        <begin position="6"/>
        <end position="36"/>
    </location>
</feature>
<sequence length="53" mass="5719">MKGFIIALLVVVLGISIFVLLWPAILATIGAVIGFYSFKKLLESKSVGEKNPI</sequence>
<dbReference type="Proteomes" id="UP000019249">
    <property type="component" value="Unassembled WGS sequence"/>
</dbReference>
<dbReference type="EMBL" id="AODF01000017">
    <property type="protein sequence ID" value="EUJ31515.1"/>
    <property type="molecule type" value="Genomic_DNA"/>
</dbReference>
<protein>
    <submittedName>
        <fullName evidence="2">Uncharacterized protein</fullName>
    </submittedName>
</protein>
<reference evidence="2 3" key="1">
    <citation type="journal article" date="2014" name="Int. J. Syst. Evol. Microbiol.">
        <title>Listeria floridensis sp. nov., Listeria aquatica sp. nov., Listeria cornellensis sp. nov., Listeria riparia sp. nov. and Listeria grandensis sp. nov., from agricultural and natural environments.</title>
        <authorList>
            <person name="den Bakker H.C."/>
            <person name="Warchocki S."/>
            <person name="Wright E.M."/>
            <person name="Allred A.F."/>
            <person name="Ahlstrom C."/>
            <person name="Manuel C.S."/>
            <person name="Stasiewicz M.J."/>
            <person name="Burrell A."/>
            <person name="Roof S."/>
            <person name="Strawn L."/>
            <person name="Fortes E.D."/>
            <person name="Nightingale K.K."/>
            <person name="Kephart D."/>
            <person name="Wiedmann M."/>
        </authorList>
    </citation>
    <scope>NUCLEOTIDE SEQUENCE [LARGE SCALE GENOMIC DNA]</scope>
    <source>
        <strain evidence="2 3">FSL S10-1187</strain>
    </source>
</reference>
<keyword evidence="3" id="KW-1185">Reference proteome</keyword>
<keyword evidence="1" id="KW-0812">Transmembrane</keyword>
<keyword evidence="1" id="KW-1133">Transmembrane helix</keyword>
<comment type="caution">
    <text evidence="2">The sequence shown here is derived from an EMBL/GenBank/DDBJ whole genome shotgun (WGS) entry which is preliminary data.</text>
</comment>
<keyword evidence="1" id="KW-0472">Membrane</keyword>
<proteinExistence type="predicted"/>
<gene>
    <name evidence="2" type="ORF">MFLO_08797</name>
</gene>
<accession>A0ABP3AXP9</accession>